<feature type="signal peptide" evidence="7">
    <location>
        <begin position="1"/>
        <end position="15"/>
    </location>
</feature>
<evidence type="ECO:0000256" key="7">
    <source>
        <dbReference type="SAM" id="SignalP"/>
    </source>
</evidence>
<name>A0AA36C509_9BILA</name>
<comment type="caution">
    <text evidence="8">The sequence shown here is derived from an EMBL/GenBank/DDBJ whole genome shotgun (WGS) entry which is preliminary data.</text>
</comment>
<dbReference type="EMBL" id="CATQJA010000316">
    <property type="protein sequence ID" value="CAJ0559204.1"/>
    <property type="molecule type" value="Genomic_DNA"/>
</dbReference>
<protein>
    <submittedName>
        <fullName evidence="8">Uncharacterized protein</fullName>
    </submittedName>
</protein>
<feature type="transmembrane region" description="Helical" evidence="6">
    <location>
        <begin position="35"/>
        <end position="53"/>
    </location>
</feature>
<keyword evidence="5 6" id="KW-0472">Membrane</keyword>
<gene>
    <name evidence="8" type="ORF">MSPICULIGERA_LOCUS1203</name>
</gene>
<dbReference type="PANTHER" id="PTHR23505:SF79">
    <property type="entry name" value="PROTEIN SPINSTER"/>
    <property type="match status" value="1"/>
</dbReference>
<dbReference type="InterPro" id="IPR036259">
    <property type="entry name" value="MFS_trans_sf"/>
</dbReference>
<comment type="subcellular location">
    <subcellularLocation>
        <location evidence="1">Membrane</location>
        <topology evidence="1">Multi-pass membrane protein</topology>
    </subcellularLocation>
</comment>
<dbReference type="InterPro" id="IPR044770">
    <property type="entry name" value="MFS_spinster-like"/>
</dbReference>
<dbReference type="AlphaFoldDB" id="A0AA36C509"/>
<sequence length="225" mass="24514">MALMMFFFMIPVGSGLGFLCGSRMGSALGHWQWGVRFTAMIGVIIDLLVIVLLREPRRQEDEPTRPERSFWRDCMQIIKIPTYILSTLGLTCVMFLTGSLEWWAPTLIEHGKAAKLGLGDSDELTDDQKNKLQTESADAWVCTVGALICIPAMGVGFPMAKDHLTVAYALFFVGITAACCNLAVVVDLQLSVIVPSRRNTANSWQALISAILGDATGPYIVGAVS</sequence>
<dbReference type="Proteomes" id="UP001177023">
    <property type="component" value="Unassembled WGS sequence"/>
</dbReference>
<keyword evidence="9" id="KW-1185">Reference proteome</keyword>
<keyword evidence="4 6" id="KW-1133">Transmembrane helix</keyword>
<keyword evidence="3 6" id="KW-0812">Transmembrane</keyword>
<organism evidence="8 9">
    <name type="scientific">Mesorhabditis spiculigera</name>
    <dbReference type="NCBI Taxonomy" id="96644"/>
    <lineage>
        <taxon>Eukaryota</taxon>
        <taxon>Metazoa</taxon>
        <taxon>Ecdysozoa</taxon>
        <taxon>Nematoda</taxon>
        <taxon>Chromadorea</taxon>
        <taxon>Rhabditida</taxon>
        <taxon>Rhabditina</taxon>
        <taxon>Rhabditomorpha</taxon>
        <taxon>Rhabditoidea</taxon>
        <taxon>Rhabditidae</taxon>
        <taxon>Mesorhabditinae</taxon>
        <taxon>Mesorhabditis</taxon>
    </lineage>
</organism>
<evidence type="ECO:0000256" key="4">
    <source>
        <dbReference type="ARBA" id="ARBA00022989"/>
    </source>
</evidence>
<dbReference type="PANTHER" id="PTHR23505">
    <property type="entry name" value="SPINSTER"/>
    <property type="match status" value="1"/>
</dbReference>
<dbReference type="GO" id="GO:0016020">
    <property type="term" value="C:membrane"/>
    <property type="evidence" value="ECO:0007669"/>
    <property type="project" value="UniProtKB-SubCell"/>
</dbReference>
<reference evidence="8" key="1">
    <citation type="submission" date="2023-06" db="EMBL/GenBank/DDBJ databases">
        <authorList>
            <person name="Delattre M."/>
        </authorList>
    </citation>
    <scope>NUCLEOTIDE SEQUENCE</scope>
    <source>
        <strain evidence="8">AF72</strain>
    </source>
</reference>
<evidence type="ECO:0000256" key="3">
    <source>
        <dbReference type="ARBA" id="ARBA00022692"/>
    </source>
</evidence>
<keyword evidence="2" id="KW-0813">Transport</keyword>
<evidence type="ECO:0000256" key="1">
    <source>
        <dbReference type="ARBA" id="ARBA00004141"/>
    </source>
</evidence>
<evidence type="ECO:0000313" key="8">
    <source>
        <dbReference type="EMBL" id="CAJ0559204.1"/>
    </source>
</evidence>
<accession>A0AA36C509</accession>
<evidence type="ECO:0000256" key="2">
    <source>
        <dbReference type="ARBA" id="ARBA00022448"/>
    </source>
</evidence>
<proteinExistence type="predicted"/>
<feature type="transmembrane region" description="Helical" evidence="6">
    <location>
        <begin position="166"/>
        <end position="188"/>
    </location>
</feature>
<evidence type="ECO:0000313" key="9">
    <source>
        <dbReference type="Proteomes" id="UP001177023"/>
    </source>
</evidence>
<keyword evidence="7" id="KW-0732">Signal</keyword>
<dbReference type="Gene3D" id="1.20.1250.20">
    <property type="entry name" value="MFS general substrate transporter like domains"/>
    <property type="match status" value="1"/>
</dbReference>
<evidence type="ECO:0000256" key="5">
    <source>
        <dbReference type="ARBA" id="ARBA00023136"/>
    </source>
</evidence>
<feature type="transmembrane region" description="Helical" evidence="6">
    <location>
        <begin position="139"/>
        <end position="160"/>
    </location>
</feature>
<feature type="non-terminal residue" evidence="8">
    <location>
        <position position="225"/>
    </location>
</feature>
<dbReference type="SUPFAM" id="SSF103473">
    <property type="entry name" value="MFS general substrate transporter"/>
    <property type="match status" value="1"/>
</dbReference>
<evidence type="ECO:0000256" key="6">
    <source>
        <dbReference type="SAM" id="Phobius"/>
    </source>
</evidence>
<feature type="chain" id="PRO_5041447682" evidence="7">
    <location>
        <begin position="16"/>
        <end position="225"/>
    </location>
</feature>